<dbReference type="AlphaFoldDB" id="A0A0F7G2E7"/>
<reference evidence="1" key="1">
    <citation type="journal article" date="2011" name="Biologija">
        <title>Analysis of phthalate degradation operon from Arthrobacter sp. 68b.</title>
        <authorList>
            <person name="Stanislauskiene R."/>
            <person name="Rudenkov M."/>
            <person name="Karvelis L."/>
            <person name="Gasparaviciute R."/>
            <person name="Meskiene R."/>
            <person name="Casaite V."/>
            <person name="Meskys R."/>
        </authorList>
    </citation>
    <scope>NUCLEOTIDE SEQUENCE</scope>
    <source>
        <strain evidence="1">68b</strain>
        <plasmid evidence="1">p2MP</plasmid>
    </source>
</reference>
<sequence length="332" mass="37452">MVPDSPGEVSRLEPETIERYFKSPNTVVHLLSQFPRCELRIEPATESLELRVPKDGSSPDLSPFENIEIDYATDPNQDCFVLRLAAGGMHYAAYSFIAKIVEELQQGHFFSSAISHSLKEYELLIQGRKLLSSEKQTGLLGELLLLTYLCSIEPVSALTSWLGPESEQHDFSFDTFDLEVKTTKSERRTHRIGSATQLEPSENRSLVFLSIQLTAAGGADNAFSLVELVDKIQNLLGPHTLPFNEYLARLGWRWSDVESYRTKYVLRSRPAFYPVDEHFPSLQNSALQQTVPHYEHLSEISYRTDVSHLQPASVPDALNGFATYANSLLRRS</sequence>
<geneLocation type="plasmid" evidence="1">
    <name>p2MP</name>
</geneLocation>
<dbReference type="RefSeq" id="WP_173160694.1">
    <property type="nucleotide sequence ID" value="NZ_KJ410765.1"/>
</dbReference>
<name>A0A0F7G2E7_9MICC</name>
<dbReference type="Pfam" id="PF14390">
    <property type="entry name" value="DUF4420"/>
    <property type="match status" value="1"/>
</dbReference>
<dbReference type="InterPro" id="IPR025534">
    <property type="entry name" value="DUF4420"/>
</dbReference>
<proteinExistence type="predicted"/>
<reference evidence="1" key="2">
    <citation type="submission" date="2014-02" db="EMBL/GenBank/DDBJ databases">
        <title>Plasmid-mediated 2-methylpyridine and pyridine degradation in Arthrobacter sp. 68b.</title>
        <authorList>
            <person name="Stanislauskiene R."/>
            <person name="Rutkiene R."/>
            <person name="Gasparaviciute R."/>
            <person name="Meskiene R."/>
            <person name="Bachamatova I."/>
            <person name="Marcinkeviciene L."/>
            <person name="Meskys R."/>
        </authorList>
    </citation>
    <scope>NUCLEOTIDE SEQUENCE</scope>
    <source>
        <strain evidence="1">68b</strain>
        <plasmid evidence="1">p2MP</plasmid>
    </source>
</reference>
<evidence type="ECO:0008006" key="2">
    <source>
        <dbReference type="Google" id="ProtNLM"/>
    </source>
</evidence>
<evidence type="ECO:0000313" key="1">
    <source>
        <dbReference type="EMBL" id="AKG47356.1"/>
    </source>
</evidence>
<keyword evidence="1" id="KW-0614">Plasmid</keyword>
<dbReference type="EMBL" id="KJ410765">
    <property type="protein sequence ID" value="AKG47356.1"/>
    <property type="molecule type" value="Genomic_DNA"/>
</dbReference>
<protein>
    <recommendedName>
        <fullName evidence="2">PD-(D/E)XK motif protein</fullName>
    </recommendedName>
</protein>
<organism evidence="1">
    <name type="scientific">Arthrobacter sp. 68b</name>
    <dbReference type="NCBI Taxonomy" id="311808"/>
    <lineage>
        <taxon>Bacteria</taxon>
        <taxon>Bacillati</taxon>
        <taxon>Actinomycetota</taxon>
        <taxon>Actinomycetes</taxon>
        <taxon>Micrococcales</taxon>
        <taxon>Micrococcaceae</taxon>
        <taxon>Arthrobacter</taxon>
    </lineage>
</organism>
<accession>A0A0F7G2E7</accession>